<keyword evidence="4 10" id="KW-0645">Protease</keyword>
<evidence type="ECO:0000256" key="9">
    <source>
        <dbReference type="ARBA" id="ARBA00023136"/>
    </source>
</evidence>
<dbReference type="OrthoDB" id="2146116at2759"/>
<feature type="compositionally biased region" description="Polar residues" evidence="11">
    <location>
        <begin position="159"/>
        <end position="176"/>
    </location>
</feature>
<dbReference type="RefSeq" id="XP_025345697.1">
    <property type="nucleotide sequence ID" value="XM_025489876.1"/>
</dbReference>
<evidence type="ECO:0000313" key="14">
    <source>
        <dbReference type="Proteomes" id="UP000245942"/>
    </source>
</evidence>
<comment type="similarity">
    <text evidence="3 10">Belongs to the peptidase S54 family.</text>
</comment>
<evidence type="ECO:0000256" key="1">
    <source>
        <dbReference type="ARBA" id="ARBA00000156"/>
    </source>
</evidence>
<evidence type="ECO:0000256" key="2">
    <source>
        <dbReference type="ARBA" id="ARBA00004141"/>
    </source>
</evidence>
<feature type="non-terminal residue" evidence="13">
    <location>
        <position position="1"/>
    </location>
</feature>
<evidence type="ECO:0000256" key="7">
    <source>
        <dbReference type="ARBA" id="ARBA00022825"/>
    </source>
</evidence>
<proteinExistence type="inferred from homology"/>
<dbReference type="InterPro" id="IPR035952">
    <property type="entry name" value="Rhomboid-like_sf"/>
</dbReference>
<dbReference type="PANTHER" id="PTHR22936">
    <property type="entry name" value="RHOMBOID-RELATED"/>
    <property type="match status" value="1"/>
</dbReference>
<dbReference type="GeneID" id="37011610"/>
<feature type="transmembrane region" description="Helical" evidence="10">
    <location>
        <begin position="350"/>
        <end position="369"/>
    </location>
</feature>
<dbReference type="STRING" id="1684307.A0A316TZL8"/>
<feature type="domain" description="Peptidase S54 rhomboid" evidence="12">
    <location>
        <begin position="341"/>
        <end position="479"/>
    </location>
</feature>
<dbReference type="PANTHER" id="PTHR22936:SF69">
    <property type="entry name" value="RHOMBOID-LIKE PROTEIN"/>
    <property type="match status" value="1"/>
</dbReference>
<keyword evidence="5 10" id="KW-0812">Transmembrane</keyword>
<comment type="catalytic activity">
    <reaction evidence="1 10">
        <text>Cleaves type-1 transmembrane domains using a catalytic dyad composed of serine and histidine that are contributed by different transmembrane domains.</text>
        <dbReference type="EC" id="3.4.21.105"/>
    </reaction>
</comment>
<dbReference type="Gene3D" id="1.20.1540.10">
    <property type="entry name" value="Rhomboid-like"/>
    <property type="match status" value="1"/>
</dbReference>
<feature type="region of interest" description="Disordered" evidence="11">
    <location>
        <begin position="144"/>
        <end position="180"/>
    </location>
</feature>
<keyword evidence="6 10" id="KW-0378">Hydrolase</keyword>
<keyword evidence="7 10" id="KW-0720">Serine protease</keyword>
<dbReference type="EC" id="3.4.21.105" evidence="10"/>
<dbReference type="SUPFAM" id="SSF144091">
    <property type="entry name" value="Rhomboid-like"/>
    <property type="match status" value="1"/>
</dbReference>
<feature type="region of interest" description="Disordered" evidence="11">
    <location>
        <begin position="1"/>
        <end position="21"/>
    </location>
</feature>
<dbReference type="Pfam" id="PF01694">
    <property type="entry name" value="Rhomboid"/>
    <property type="match status" value="1"/>
</dbReference>
<feature type="transmembrane region" description="Helical" evidence="10">
    <location>
        <begin position="381"/>
        <end position="402"/>
    </location>
</feature>
<name>A0A316TZL8_9BASI</name>
<feature type="transmembrane region" description="Helical" evidence="10">
    <location>
        <begin position="439"/>
        <end position="455"/>
    </location>
</feature>
<feature type="transmembrane region" description="Helical" evidence="10">
    <location>
        <begin position="461"/>
        <end position="481"/>
    </location>
</feature>
<dbReference type="EMBL" id="KZ819336">
    <property type="protein sequence ID" value="PWN18537.1"/>
    <property type="molecule type" value="Genomic_DNA"/>
</dbReference>
<dbReference type="InterPro" id="IPR002610">
    <property type="entry name" value="Peptidase_S54_rhomboid-like"/>
</dbReference>
<dbReference type="Proteomes" id="UP000245942">
    <property type="component" value="Unassembled WGS sequence"/>
</dbReference>
<feature type="non-terminal residue" evidence="13">
    <location>
        <position position="553"/>
    </location>
</feature>
<protein>
    <recommendedName>
        <fullName evidence="10">Rhomboid-type serine protease</fullName>
        <ecNumber evidence="10">3.4.21.105</ecNumber>
    </recommendedName>
</protein>
<evidence type="ECO:0000256" key="10">
    <source>
        <dbReference type="RuleBase" id="RU362115"/>
    </source>
</evidence>
<organism evidence="13 14">
    <name type="scientific">Pseudomicrostroma glucosiphilum</name>
    <dbReference type="NCBI Taxonomy" id="1684307"/>
    <lineage>
        <taxon>Eukaryota</taxon>
        <taxon>Fungi</taxon>
        <taxon>Dikarya</taxon>
        <taxon>Basidiomycota</taxon>
        <taxon>Ustilaginomycotina</taxon>
        <taxon>Exobasidiomycetes</taxon>
        <taxon>Microstromatales</taxon>
        <taxon>Microstromatales incertae sedis</taxon>
        <taxon>Pseudomicrostroma</taxon>
    </lineage>
</organism>
<dbReference type="InterPro" id="IPR022764">
    <property type="entry name" value="Peptidase_S54_rhomboid_dom"/>
</dbReference>
<evidence type="ECO:0000313" key="13">
    <source>
        <dbReference type="EMBL" id="PWN18537.1"/>
    </source>
</evidence>
<dbReference type="GO" id="GO:0004252">
    <property type="term" value="F:serine-type endopeptidase activity"/>
    <property type="evidence" value="ECO:0007669"/>
    <property type="project" value="InterPro"/>
</dbReference>
<evidence type="ECO:0000256" key="6">
    <source>
        <dbReference type="ARBA" id="ARBA00022801"/>
    </source>
</evidence>
<evidence type="ECO:0000256" key="5">
    <source>
        <dbReference type="ARBA" id="ARBA00022692"/>
    </source>
</evidence>
<feature type="transmembrane region" description="Helical" evidence="10">
    <location>
        <begin position="239"/>
        <end position="259"/>
    </location>
</feature>
<dbReference type="GO" id="GO:0006508">
    <property type="term" value="P:proteolysis"/>
    <property type="evidence" value="ECO:0007669"/>
    <property type="project" value="UniProtKB-KW"/>
</dbReference>
<keyword evidence="14" id="KW-1185">Reference proteome</keyword>
<feature type="compositionally biased region" description="Basic and acidic residues" evidence="11">
    <location>
        <begin position="149"/>
        <end position="158"/>
    </location>
</feature>
<evidence type="ECO:0000259" key="12">
    <source>
        <dbReference type="Pfam" id="PF01694"/>
    </source>
</evidence>
<sequence length="553" mass="59713">HSTVTRLRGAAPQRPTDSPSVYTDPYEWQSHAGFNTNATNTPNPNLSVVGYDYAQDGQDGRGFLGSDPYASRGQTPKVGANLNRADTLLPGDSISAYKVPAPHPRSSLMMSAIPSQESGAAASYRDSISQRGSYSQQGVGYALPSQQAHGDDTLHSRYDSTASGFDNQSPTKSTTALAHPPYPMAYADDEYDQNRQLTNEPDYYNAEEANTKKGLLGFKQDSLQSQIDKRRRGIGRQRWPIFTWVLSLALVGVFVAELIKANALTGQAIQTHPSINPMIGPSSQFLIYFGARFVPCMRDIPAVPTSTELACLNASTLSTITTSQECPIWEICGLDSATSYGQLWRFVTPIFLHAGIVHILFNMVVLLTLCAQIEKLIGTPFYLLLFIAGGIGGNLLGANFGMAATPSVGASGSIYTCIAIELIDLVYNWSHEAKPKTRLCVSIIFTLVGLALGLLPGLDNFAHIGGMAVGLLGGLLVCPSIHTTKRHRVLTWVFRLIGLALLVAYFVALALNFMNAEDPATACTWCRYLSCLPTFSQCKNNGLTTTTTTSSSS</sequence>
<feature type="transmembrane region" description="Helical" evidence="10">
    <location>
        <begin position="493"/>
        <end position="514"/>
    </location>
</feature>
<accession>A0A316TZL8</accession>
<comment type="subcellular location">
    <subcellularLocation>
        <location evidence="2 10">Membrane</location>
        <topology evidence="2 10">Multi-pass membrane protein</topology>
    </subcellularLocation>
</comment>
<evidence type="ECO:0000256" key="3">
    <source>
        <dbReference type="ARBA" id="ARBA00009045"/>
    </source>
</evidence>
<reference evidence="13 14" key="1">
    <citation type="journal article" date="2018" name="Mol. Biol. Evol.">
        <title>Broad Genomic Sampling Reveals a Smut Pathogenic Ancestry of the Fungal Clade Ustilaginomycotina.</title>
        <authorList>
            <person name="Kijpornyongpan T."/>
            <person name="Mondo S.J."/>
            <person name="Barry K."/>
            <person name="Sandor L."/>
            <person name="Lee J."/>
            <person name="Lipzen A."/>
            <person name="Pangilinan J."/>
            <person name="LaButti K."/>
            <person name="Hainaut M."/>
            <person name="Henrissat B."/>
            <person name="Grigoriev I.V."/>
            <person name="Spatafora J.W."/>
            <person name="Aime M.C."/>
        </authorList>
    </citation>
    <scope>NUCLEOTIDE SEQUENCE [LARGE SCALE GENOMIC DNA]</scope>
    <source>
        <strain evidence="13 14">MCA 4718</strain>
    </source>
</reference>
<keyword evidence="8 10" id="KW-1133">Transmembrane helix</keyword>
<evidence type="ECO:0000256" key="11">
    <source>
        <dbReference type="SAM" id="MobiDB-lite"/>
    </source>
</evidence>
<dbReference type="AlphaFoldDB" id="A0A316TZL8"/>
<dbReference type="GO" id="GO:0016020">
    <property type="term" value="C:membrane"/>
    <property type="evidence" value="ECO:0007669"/>
    <property type="project" value="UniProtKB-SubCell"/>
</dbReference>
<keyword evidence="9 10" id="KW-0472">Membrane</keyword>
<evidence type="ECO:0000256" key="4">
    <source>
        <dbReference type="ARBA" id="ARBA00022670"/>
    </source>
</evidence>
<evidence type="ECO:0000256" key="8">
    <source>
        <dbReference type="ARBA" id="ARBA00022989"/>
    </source>
</evidence>
<comment type="function">
    <text evidence="10">Serine protease involved in intramembrane proteolysis.</text>
</comment>
<gene>
    <name evidence="13" type="ORF">BCV69DRAFT_234127</name>
</gene>
<feature type="transmembrane region" description="Helical" evidence="10">
    <location>
        <begin position="408"/>
        <end position="427"/>
    </location>
</feature>